<name>A0A433Y4P1_9BACL</name>
<sequence>MEVLERIEALFNDYGYWVVFVGLLLEFIALPFPGETSMAYAGFLSYKGVLDIQWLIPLSFLGTTLGMTITYWIGRKVGLPFITKYGKWVFLSPQKLDKTKFWFEKYGYSLISLGYFIPGIRHFTGYFSGIIVVPFRKFAAYAYSGALIWTILFLSIGKVFGPAWTKVFELAIKYLLLTSLAIVALLLGYILLRYRKGIYTFYLKRFKKPQAEPSKSRRN</sequence>
<keyword evidence="2" id="KW-0472">Membrane</keyword>
<evidence type="ECO:0000313" key="5">
    <source>
        <dbReference type="Proteomes" id="UP000279446"/>
    </source>
</evidence>
<evidence type="ECO:0000256" key="2">
    <source>
        <dbReference type="SAM" id="Phobius"/>
    </source>
</evidence>
<dbReference type="Proteomes" id="UP000279446">
    <property type="component" value="Unassembled WGS sequence"/>
</dbReference>
<dbReference type="AlphaFoldDB" id="A0A433Y4P1"/>
<comment type="caution">
    <text evidence="4">The sequence shown here is derived from an EMBL/GenBank/DDBJ whole genome shotgun (WGS) entry which is preliminary data.</text>
</comment>
<comment type="similarity">
    <text evidence="1">Belongs to the DedA family.</text>
</comment>
<dbReference type="PANTHER" id="PTHR42709:SF9">
    <property type="entry name" value="ALKALINE PHOSPHATASE LIKE PROTEIN"/>
    <property type="match status" value="1"/>
</dbReference>
<dbReference type="PANTHER" id="PTHR42709">
    <property type="entry name" value="ALKALINE PHOSPHATASE LIKE PROTEIN"/>
    <property type="match status" value="1"/>
</dbReference>
<accession>A0A433Y4P1</accession>
<dbReference type="EMBL" id="RZNY01000021">
    <property type="protein sequence ID" value="RUT43288.1"/>
    <property type="molecule type" value="Genomic_DNA"/>
</dbReference>
<dbReference type="GO" id="GO:0005886">
    <property type="term" value="C:plasma membrane"/>
    <property type="evidence" value="ECO:0007669"/>
    <property type="project" value="TreeGrafter"/>
</dbReference>
<gene>
    <name evidence="4" type="ORF">EJP82_20790</name>
</gene>
<dbReference type="InterPro" id="IPR032816">
    <property type="entry name" value="VTT_dom"/>
</dbReference>
<organism evidence="4 5">
    <name type="scientific">Paenibacillus anaericanus</name>
    <dbReference type="NCBI Taxonomy" id="170367"/>
    <lineage>
        <taxon>Bacteria</taxon>
        <taxon>Bacillati</taxon>
        <taxon>Bacillota</taxon>
        <taxon>Bacilli</taxon>
        <taxon>Bacillales</taxon>
        <taxon>Paenibacillaceae</taxon>
        <taxon>Paenibacillus</taxon>
    </lineage>
</organism>
<dbReference type="InterPro" id="IPR051311">
    <property type="entry name" value="DedA_domain"/>
</dbReference>
<evidence type="ECO:0000313" key="4">
    <source>
        <dbReference type="EMBL" id="RUT43288.1"/>
    </source>
</evidence>
<reference evidence="4 5" key="1">
    <citation type="submission" date="2018-12" db="EMBL/GenBank/DDBJ databases">
        <authorList>
            <person name="Sun L."/>
            <person name="Chen Z."/>
        </authorList>
    </citation>
    <scope>NUCLEOTIDE SEQUENCE [LARGE SCALE GENOMIC DNA]</scope>
    <source>
        <strain evidence="4 5">DSM 15890</strain>
    </source>
</reference>
<keyword evidence="2" id="KW-1133">Transmembrane helix</keyword>
<evidence type="ECO:0000259" key="3">
    <source>
        <dbReference type="Pfam" id="PF09335"/>
    </source>
</evidence>
<feature type="transmembrane region" description="Helical" evidence="2">
    <location>
        <begin position="172"/>
        <end position="192"/>
    </location>
</feature>
<keyword evidence="5" id="KW-1185">Reference proteome</keyword>
<feature type="transmembrane region" description="Helical" evidence="2">
    <location>
        <begin position="54"/>
        <end position="74"/>
    </location>
</feature>
<feature type="transmembrane region" description="Helical" evidence="2">
    <location>
        <begin position="14"/>
        <end position="33"/>
    </location>
</feature>
<feature type="domain" description="VTT" evidence="3">
    <location>
        <begin position="32"/>
        <end position="158"/>
    </location>
</feature>
<feature type="transmembrane region" description="Helical" evidence="2">
    <location>
        <begin position="140"/>
        <end position="160"/>
    </location>
</feature>
<dbReference type="Pfam" id="PF09335">
    <property type="entry name" value="VTT_dom"/>
    <property type="match status" value="1"/>
</dbReference>
<dbReference type="OrthoDB" id="9782291at2"/>
<keyword evidence="2" id="KW-0812">Transmembrane</keyword>
<evidence type="ECO:0000256" key="1">
    <source>
        <dbReference type="ARBA" id="ARBA00010792"/>
    </source>
</evidence>
<proteinExistence type="inferred from homology"/>
<dbReference type="RefSeq" id="WP_127193978.1">
    <property type="nucleotide sequence ID" value="NZ_RZNY01000021.1"/>
</dbReference>
<protein>
    <submittedName>
        <fullName evidence="4">DedA family protein</fullName>
    </submittedName>
</protein>